<feature type="compositionally biased region" description="Basic and acidic residues" evidence="1">
    <location>
        <begin position="375"/>
        <end position="386"/>
    </location>
</feature>
<evidence type="ECO:0000313" key="3">
    <source>
        <dbReference type="Proteomes" id="UP000324288"/>
    </source>
</evidence>
<keyword evidence="3" id="KW-1185">Reference proteome</keyword>
<feature type="compositionally biased region" description="Basic and acidic residues" evidence="1">
    <location>
        <begin position="358"/>
        <end position="368"/>
    </location>
</feature>
<feature type="region of interest" description="Disordered" evidence="1">
    <location>
        <begin position="467"/>
        <end position="491"/>
    </location>
</feature>
<proteinExistence type="predicted"/>
<protein>
    <submittedName>
        <fullName evidence="2">Uncharacterized protein</fullName>
    </submittedName>
</protein>
<feature type="region of interest" description="Disordered" evidence="1">
    <location>
        <begin position="591"/>
        <end position="791"/>
    </location>
</feature>
<dbReference type="GeneID" id="84894521"/>
<sequence length="791" mass="84746">MSNGQGIYNGYIAKTKEAYILASSEHYIRFAWETMNFIPGMLYRGRLLPAVPSLNQPDFTVLELDITKIETLIAAYQNRLLAWKTAGETVDVSIKESKDVWSGAAADEARSSLRRTVKQTDQRQSIYEVADHNFSAALNASQQLMAFVSDQAMTIAVTKKPVAIDNILGMLCDGVLAVGKQGLTAVGDIASTVVSGGTGLGAKTAGKAAGSALKAGAKAVKAEKGSKLAFLVNPASVLLDTLVDATLGIARGCNAAKSEGAKALHDMQASHSIAREAVEAIKKLIDDAGNELNRIWEITVQCLVRGEKVPANLGHQLKPVKLRSLRDEKPKAQQPPVLKKQESQSKHRKQSTMCTALPDEHSSEKKGSQESGLQTEKRYNHKESMGDHSSTGNAKRQSYSAKGNAHVEVQAGEVGAHHSQAGMKKVEHDYRTSSNDHHYEYGSGHTTQPVQQEMTFPNHQNVYGYSDDGRHANTQTGVEQQDQYSQSGNQQVDAYHTAKQPAGNYLQTGLQRAQMVHSQLWQAFLGEHPGMSGVGAGAQFGVGTSYAQPTPQGFYGDLASPPPIPYGHQTMPGSPYDLSYAYSGSHEHSFDAGMSGAYEHNMGTDGEGRSDNETPDQPDSQEHHDTKPSWTLRIESEVSIDISSDGHADITVGSGDDEYVTTEHSDNAQLHQGGNNASDNHTSDSEGDSSCHDEAHTSDTKGAESKGNGASQHPAKDLNSEATTQGNDNSSVEEKVPSPDADEDSPGVKAKLSRTATAAVETTSAEAVAAPQSVSPESMFTHSDVSHAGRW</sequence>
<evidence type="ECO:0000313" key="2">
    <source>
        <dbReference type="EMBL" id="VHO00180.1"/>
    </source>
</evidence>
<organism evidence="2 3">
    <name type="scientific">Lawsonella clevelandensis</name>
    <dbReference type="NCBI Taxonomy" id="1528099"/>
    <lineage>
        <taxon>Bacteria</taxon>
        <taxon>Bacillati</taxon>
        <taxon>Actinomycetota</taxon>
        <taxon>Actinomycetes</taxon>
        <taxon>Mycobacteriales</taxon>
        <taxon>Lawsonellaceae</taxon>
        <taxon>Lawsonella</taxon>
    </lineage>
</organism>
<feature type="region of interest" description="Disordered" evidence="1">
    <location>
        <begin position="320"/>
        <end position="403"/>
    </location>
</feature>
<reference evidence="2 3" key="1">
    <citation type="submission" date="2019-04" db="EMBL/GenBank/DDBJ databases">
        <authorList>
            <person name="Seth-Smith MB H."/>
            <person name="Seth-Smith H."/>
        </authorList>
    </citation>
    <scope>NUCLEOTIDE SEQUENCE [LARGE SCALE GENOMIC DNA]</scope>
    <source>
        <strain evidence="2">USB-603019</strain>
    </source>
</reference>
<dbReference type="AlphaFoldDB" id="A0A5E3ZWH0"/>
<feature type="compositionally biased region" description="Polar residues" evidence="1">
    <location>
        <begin position="720"/>
        <end position="730"/>
    </location>
</feature>
<dbReference type="Proteomes" id="UP000324288">
    <property type="component" value="Chromosome"/>
</dbReference>
<feature type="compositionally biased region" description="Polar residues" evidence="1">
    <location>
        <begin position="772"/>
        <end position="783"/>
    </location>
</feature>
<dbReference type="RefSeq" id="WP_053978788.1">
    <property type="nucleotide sequence ID" value="NZ_CP009312.1"/>
</dbReference>
<dbReference type="EMBL" id="LR584267">
    <property type="protein sequence ID" value="VHO00180.1"/>
    <property type="molecule type" value="Genomic_DNA"/>
</dbReference>
<evidence type="ECO:0000256" key="1">
    <source>
        <dbReference type="SAM" id="MobiDB-lite"/>
    </source>
</evidence>
<feature type="compositionally biased region" description="Polar residues" evidence="1">
    <location>
        <begin position="387"/>
        <end position="401"/>
    </location>
</feature>
<feature type="compositionally biased region" description="Low complexity" evidence="1">
    <location>
        <begin position="480"/>
        <end position="491"/>
    </location>
</feature>
<feature type="compositionally biased region" description="Basic and acidic residues" evidence="1">
    <location>
        <begin position="681"/>
        <end position="704"/>
    </location>
</feature>
<feature type="compositionally biased region" description="Low complexity" evidence="1">
    <location>
        <begin position="755"/>
        <end position="770"/>
    </location>
</feature>
<feature type="compositionally biased region" description="Polar residues" evidence="1">
    <location>
        <begin position="667"/>
        <end position="680"/>
    </location>
</feature>
<gene>
    <name evidence="2" type="ORF">LC603019_00542</name>
</gene>
<accession>A0A5E3ZWH0</accession>
<name>A0A5E3ZWH0_9ACTN</name>